<feature type="compositionally biased region" description="Low complexity" evidence="6">
    <location>
        <begin position="1767"/>
        <end position="1776"/>
    </location>
</feature>
<dbReference type="GO" id="GO:0008360">
    <property type="term" value="P:regulation of cell shape"/>
    <property type="evidence" value="ECO:0007669"/>
    <property type="project" value="TreeGrafter"/>
</dbReference>
<dbReference type="InterPro" id="IPR019775">
    <property type="entry name" value="WD40_repeat_CS"/>
</dbReference>
<dbReference type="InterPro" id="IPR036322">
    <property type="entry name" value="WD40_repeat_dom_sf"/>
</dbReference>
<feature type="region of interest" description="Disordered" evidence="6">
    <location>
        <begin position="1659"/>
        <end position="1790"/>
    </location>
</feature>
<dbReference type="PROSITE" id="PS50014">
    <property type="entry name" value="BROMODOMAIN_2"/>
    <property type="match status" value="1"/>
</dbReference>
<protein>
    <recommendedName>
        <fullName evidence="7">Bromo domain-containing protein</fullName>
    </recommendedName>
</protein>
<feature type="region of interest" description="Disordered" evidence="6">
    <location>
        <begin position="1543"/>
        <end position="1633"/>
    </location>
</feature>
<feature type="region of interest" description="Disordered" evidence="6">
    <location>
        <begin position="762"/>
        <end position="793"/>
    </location>
</feature>
<evidence type="ECO:0000313" key="8">
    <source>
        <dbReference type="EMBL" id="RKP34931.1"/>
    </source>
</evidence>
<feature type="compositionally biased region" description="Acidic residues" evidence="6">
    <location>
        <begin position="765"/>
        <end position="774"/>
    </location>
</feature>
<gene>
    <name evidence="8" type="ORF">BJ085DRAFT_34994</name>
</gene>
<dbReference type="GO" id="GO:0006357">
    <property type="term" value="P:regulation of transcription by RNA polymerase II"/>
    <property type="evidence" value="ECO:0007669"/>
    <property type="project" value="TreeGrafter"/>
</dbReference>
<feature type="compositionally biased region" description="Low complexity" evidence="6">
    <location>
        <begin position="331"/>
        <end position="349"/>
    </location>
</feature>
<dbReference type="OrthoDB" id="538223at2759"/>
<feature type="compositionally biased region" description="Low complexity" evidence="6">
    <location>
        <begin position="1695"/>
        <end position="1704"/>
    </location>
</feature>
<feature type="compositionally biased region" description="Basic and acidic residues" evidence="6">
    <location>
        <begin position="813"/>
        <end position="827"/>
    </location>
</feature>
<feature type="region of interest" description="Disordered" evidence="6">
    <location>
        <begin position="1193"/>
        <end position="1232"/>
    </location>
</feature>
<dbReference type="Gene3D" id="1.20.920.10">
    <property type="entry name" value="Bromodomain-like"/>
    <property type="match status" value="1"/>
</dbReference>
<organism evidence="8 9">
    <name type="scientific">Dimargaris cristalligena</name>
    <dbReference type="NCBI Taxonomy" id="215637"/>
    <lineage>
        <taxon>Eukaryota</taxon>
        <taxon>Fungi</taxon>
        <taxon>Fungi incertae sedis</taxon>
        <taxon>Zoopagomycota</taxon>
        <taxon>Kickxellomycotina</taxon>
        <taxon>Dimargaritomycetes</taxon>
        <taxon>Dimargaritales</taxon>
        <taxon>Dimargaritaceae</taxon>
        <taxon>Dimargaris</taxon>
    </lineage>
</organism>
<dbReference type="EMBL" id="ML003019">
    <property type="protein sequence ID" value="RKP34931.1"/>
    <property type="molecule type" value="Genomic_DNA"/>
</dbReference>
<dbReference type="GO" id="GO:0006325">
    <property type="term" value="P:chromatin organization"/>
    <property type="evidence" value="ECO:0007669"/>
    <property type="project" value="UniProtKB-ARBA"/>
</dbReference>
<dbReference type="SUPFAM" id="SSF47370">
    <property type="entry name" value="Bromodomain"/>
    <property type="match status" value="1"/>
</dbReference>
<dbReference type="Pfam" id="PF00400">
    <property type="entry name" value="WD40"/>
    <property type="match status" value="4"/>
</dbReference>
<feature type="compositionally biased region" description="Basic residues" evidence="6">
    <location>
        <begin position="1602"/>
        <end position="1625"/>
    </location>
</feature>
<feature type="compositionally biased region" description="Acidic residues" evidence="6">
    <location>
        <begin position="1363"/>
        <end position="1374"/>
    </location>
</feature>
<feature type="compositionally biased region" description="Basic and acidic residues" evidence="6">
    <location>
        <begin position="1659"/>
        <end position="1670"/>
    </location>
</feature>
<reference evidence="9" key="1">
    <citation type="journal article" date="2018" name="Nat. Microbiol.">
        <title>Leveraging single-cell genomics to expand the fungal tree of life.</title>
        <authorList>
            <person name="Ahrendt S.R."/>
            <person name="Quandt C.A."/>
            <person name="Ciobanu D."/>
            <person name="Clum A."/>
            <person name="Salamov A."/>
            <person name="Andreopoulos B."/>
            <person name="Cheng J.F."/>
            <person name="Woyke T."/>
            <person name="Pelin A."/>
            <person name="Henrissat B."/>
            <person name="Reynolds N.K."/>
            <person name="Benny G.L."/>
            <person name="Smith M.E."/>
            <person name="James T.Y."/>
            <person name="Grigoriev I.V."/>
        </authorList>
    </citation>
    <scope>NUCLEOTIDE SEQUENCE [LARGE SCALE GENOMIC DNA]</scope>
    <source>
        <strain evidence="9">RSA 468</strain>
    </source>
</reference>
<dbReference type="PROSITE" id="PS50294">
    <property type="entry name" value="WD_REPEATS_REGION"/>
    <property type="match status" value="3"/>
</dbReference>
<evidence type="ECO:0000256" key="2">
    <source>
        <dbReference type="ARBA" id="ARBA00022737"/>
    </source>
</evidence>
<dbReference type="GO" id="GO:0005634">
    <property type="term" value="C:nucleus"/>
    <property type="evidence" value="ECO:0007669"/>
    <property type="project" value="TreeGrafter"/>
</dbReference>
<feature type="region of interest" description="Disordered" evidence="6">
    <location>
        <begin position="1341"/>
        <end position="1400"/>
    </location>
</feature>
<feature type="region of interest" description="Disordered" evidence="6">
    <location>
        <begin position="331"/>
        <end position="353"/>
    </location>
</feature>
<dbReference type="STRING" id="215637.A0A4P9ZQC9"/>
<accession>A0A4P9ZQC9</accession>
<feature type="domain" description="Bromo" evidence="7">
    <location>
        <begin position="1426"/>
        <end position="1496"/>
    </location>
</feature>
<dbReference type="SUPFAM" id="SSF50978">
    <property type="entry name" value="WD40 repeat-like"/>
    <property type="match status" value="1"/>
</dbReference>
<evidence type="ECO:0000313" key="9">
    <source>
        <dbReference type="Proteomes" id="UP000268162"/>
    </source>
</evidence>
<dbReference type="Pfam" id="PF25437">
    <property type="entry name" value="BRWD1_N"/>
    <property type="match status" value="1"/>
</dbReference>
<evidence type="ECO:0000256" key="1">
    <source>
        <dbReference type="ARBA" id="ARBA00022574"/>
    </source>
</evidence>
<dbReference type="PANTHER" id="PTHR16266:SF17">
    <property type="entry name" value="BRWD3"/>
    <property type="match status" value="1"/>
</dbReference>
<dbReference type="PANTHER" id="PTHR16266">
    <property type="entry name" value="WD REPEAT DOMAIN 9"/>
    <property type="match status" value="1"/>
</dbReference>
<feature type="compositionally biased region" description="Pro residues" evidence="6">
    <location>
        <begin position="1342"/>
        <end position="1351"/>
    </location>
</feature>
<evidence type="ECO:0000256" key="5">
    <source>
        <dbReference type="PROSITE-ProRule" id="PRU00221"/>
    </source>
</evidence>
<feature type="region of interest" description="Disordered" evidence="6">
    <location>
        <begin position="952"/>
        <end position="1097"/>
    </location>
</feature>
<dbReference type="InterPro" id="IPR036427">
    <property type="entry name" value="Bromodomain-like_sf"/>
</dbReference>
<dbReference type="InterPro" id="IPR001680">
    <property type="entry name" value="WD40_rpt"/>
</dbReference>
<dbReference type="Pfam" id="PF00439">
    <property type="entry name" value="Bromodomain"/>
    <property type="match status" value="1"/>
</dbReference>
<keyword evidence="2" id="KW-0677">Repeat</keyword>
<feature type="region of interest" description="Disordered" evidence="6">
    <location>
        <begin position="925"/>
        <end position="944"/>
    </location>
</feature>
<dbReference type="SMART" id="SM00297">
    <property type="entry name" value="BROMO"/>
    <property type="match status" value="1"/>
</dbReference>
<dbReference type="Proteomes" id="UP000268162">
    <property type="component" value="Unassembled WGS sequence"/>
</dbReference>
<feature type="repeat" description="WD" evidence="5">
    <location>
        <begin position="536"/>
        <end position="578"/>
    </location>
</feature>
<dbReference type="SMART" id="SM00320">
    <property type="entry name" value="WD40"/>
    <property type="match status" value="7"/>
</dbReference>
<feature type="compositionally biased region" description="Basic residues" evidence="6">
    <location>
        <begin position="1681"/>
        <end position="1691"/>
    </location>
</feature>
<dbReference type="InterPro" id="IPR015943">
    <property type="entry name" value="WD40/YVTN_repeat-like_dom_sf"/>
</dbReference>
<feature type="compositionally biased region" description="Polar residues" evidence="6">
    <location>
        <begin position="463"/>
        <end position="473"/>
    </location>
</feature>
<feature type="compositionally biased region" description="Acidic residues" evidence="6">
    <location>
        <begin position="1777"/>
        <end position="1790"/>
    </location>
</feature>
<feature type="compositionally biased region" description="Acidic residues" evidence="6">
    <location>
        <begin position="1564"/>
        <end position="1583"/>
    </location>
</feature>
<feature type="compositionally biased region" description="Low complexity" evidence="6">
    <location>
        <begin position="869"/>
        <end position="878"/>
    </location>
</feature>
<feature type="region of interest" description="Disordered" evidence="6">
    <location>
        <begin position="810"/>
        <end position="915"/>
    </location>
</feature>
<dbReference type="InterPro" id="IPR001487">
    <property type="entry name" value="Bromodomain"/>
</dbReference>
<evidence type="ECO:0000256" key="6">
    <source>
        <dbReference type="SAM" id="MobiDB-lite"/>
    </source>
</evidence>
<evidence type="ECO:0000256" key="4">
    <source>
        <dbReference type="PROSITE-ProRule" id="PRU00035"/>
    </source>
</evidence>
<dbReference type="InterPro" id="IPR052060">
    <property type="entry name" value="Bromo_WD_repeat"/>
</dbReference>
<feature type="compositionally biased region" description="Polar residues" evidence="6">
    <location>
        <begin position="1000"/>
        <end position="1018"/>
    </location>
</feature>
<dbReference type="GO" id="GO:0007010">
    <property type="term" value="P:cytoskeleton organization"/>
    <property type="evidence" value="ECO:0007669"/>
    <property type="project" value="TreeGrafter"/>
</dbReference>
<dbReference type="PROSITE" id="PS50082">
    <property type="entry name" value="WD_REPEATS_2"/>
    <property type="match status" value="4"/>
</dbReference>
<evidence type="ECO:0000259" key="7">
    <source>
        <dbReference type="PROSITE" id="PS50014"/>
    </source>
</evidence>
<dbReference type="InterPro" id="IPR057452">
    <property type="entry name" value="BRWD/PHIP_N"/>
</dbReference>
<name>A0A4P9ZQC9_9FUNG</name>
<keyword evidence="3 4" id="KW-0103">Bromodomain</keyword>
<feature type="repeat" description="WD" evidence="5">
    <location>
        <begin position="379"/>
        <end position="413"/>
    </location>
</feature>
<keyword evidence="1 5" id="KW-0853">WD repeat</keyword>
<evidence type="ECO:0000256" key="3">
    <source>
        <dbReference type="ARBA" id="ARBA00023117"/>
    </source>
</evidence>
<keyword evidence="9" id="KW-1185">Reference proteome</keyword>
<feature type="compositionally biased region" description="Polar residues" evidence="6">
    <location>
        <begin position="1217"/>
        <end position="1226"/>
    </location>
</feature>
<feature type="compositionally biased region" description="Polar residues" evidence="6">
    <location>
        <begin position="1545"/>
        <end position="1561"/>
    </location>
</feature>
<feature type="region of interest" description="Disordered" evidence="6">
    <location>
        <begin position="445"/>
        <end position="493"/>
    </location>
</feature>
<dbReference type="Gene3D" id="2.130.10.10">
    <property type="entry name" value="YVTN repeat-like/Quinoprotein amine dehydrogenase"/>
    <property type="match status" value="2"/>
</dbReference>
<dbReference type="PROSITE" id="PS00678">
    <property type="entry name" value="WD_REPEATS_1"/>
    <property type="match status" value="1"/>
</dbReference>
<feature type="repeat" description="WD" evidence="5">
    <location>
        <begin position="175"/>
        <end position="216"/>
    </location>
</feature>
<sequence length="1790" mass="196792">MASIRPVPHQDLKQESVFQSRPGLFPVRYDWLGKPHPQSYTELVRQLPHVTPSHLLDLLISATKVPALGSSPDPTNIQYSLTTLLGASDVIHPSRSANRHRLDPLARLRLHGQSVASPWPVSALKSYEELVSITGHRFASYCVAFDATGLRLITGSDDFLVKIFCSRTGYLINTLRGQHDAITDMAINSENSLLATSANDGVIRVYSLRTGVPVVVFPSRGTGSRKTVTSMLFSPSPIPEARYLLAAGQDGHIRLWPWSRRHLTFATQPHIIDCRSNPRDSLQCAAFNQTGSHFAVSGTDRVIRIFSTVADLTAEDLDISARRSFYEARTTNTNASPYPSSSTSRRGSSFKSMKSRCQDFPDDHLEGRRLVAPKLVARLEGHTGDVSALLYAHSGNQLMSSSVDGTARIWSFDHRAKSWSSIALDMRNTRLKIVEDTMISLPPGSTPTVVSAQNLDPVPESVAGTTREASVETTGPVDSHPPGDESTTARPTLLSNKPFPITMAIWSIDDNYAIVAAAFGTTKVFNAITGEVHAHLKGHADEVFVVDTHPFCERLIMTAGYDGRVILWDIVEGTKLREFIYPEHRFLDGRFSQDGHQFAVTDDSGTCILFGLGFNPAQYVQSRQFKSQMFLGDYAPTQLDTDLNVVDAQSQIAPHLMPKGPVMDFDGREYAAQKPAGYGLNFPIQPTSGVFEQKDLGRLMQLHHELDTPESEELVTAVIACAPVKMKRAGNISWRGALHGPQSRTTDADPTEDAMAIEAPIYPLPDDEDDEDFEGSMSGGESGSEASESQMYGRHRHGFSSAFVDDEAMEDNGFDHYDDDERGHFSDESISGHLERHRSSTVGRSRRGFNALRQARSTRYSEELDDADSISNSSGSESYSHRGGRNNAARRAARLRRGQTHLSYHESSDSEPVIQLSDGDIAESNAAETEVVEDSAGEAAPTRFAWNAQIYTDSEADEETPASPPTITTSKRRGKQPQLDSDSEAEDIAGPSTKPEPSGTRPNGTSMHLSSSGASTAEPSLKIKVNLRERRAKVLASDGPSSGAESEPNHPPKAIRVASGVSDVSDAGETDKEDPILNGGRTHGQAKAKSGAMESANASPISGLTSWVSDNDPHIIPYKPQIGDLVAYFPEGHREFLQTSPLAQRFQTPQLPWRKYSDMGHTVFGQVLIIKYHVGPPTWCSVTIQAVSVEPGQLPLDPQSGLKKDTPDNASGDPDSSEQPDPNSDAESADIYTHPPYTRLARRFKVEFHDTDSCPDFIVLLSRYRLALGQSFAVGDSVMALFTDDETYRAIIIEGKGPSDINSDTDSSGVADLWQQWKVQWCPPSQSPEWLSPWELLKAPEPHQPLSPAQPPQWRSKLKIESDSDGNDDDDGDFKDEGQGITRAADPPASHSTSATLLSPLRPNPAWERMPAPVVQKLVDLVETFADMPRYDIFVDHVDLAEYPYYTESVAYPMCLSAILDRLQRNFYRHVQAVEFDVKLISEDAHLFNKPHTPIPKLAKKLVGVFGEELRTQLRDLLPGHSNGGLTLDWNLDEYDESSRGRFVAQQNGKGPQVDTQDQSTSEPDSDADLPDDAEESSDEDSDQASVGSAGDSDADDVQSSRRSRRSRRSAAAKTVKGRPRRTRQQRAWDVDDHAEEAALEDILDDDDNLIDVQDCDHFVVSDSDPDSRRAARGGSGHSLGGHRRRRKRKTGAPTSTNRTTSSSRRSDSHPARKRGRSNTMEPALAAHRTTSAGGGRRMERSTPAVQRKRQRFDDSDQPDDEAEVYNTSNNNNNGNADDDDNDSNYSEFE</sequence>
<proteinExistence type="predicted"/>
<feature type="repeat" description="WD" evidence="5">
    <location>
        <begin position="221"/>
        <end position="256"/>
    </location>
</feature>